<keyword evidence="1" id="KW-0472">Membrane</keyword>
<accession>A0A0H3YDD1</accession>
<keyword evidence="2" id="KW-0614">Plasmid</keyword>
<reference evidence="2" key="1">
    <citation type="journal article" date="2015" name="Biomed. Res. Int.">
        <title>Diversity and Global Distribution of IncL/M Plasmids Enabling Horizontal Dissemination of beta-Lactam Resistance Genes among the Enterobacteriaceae.</title>
        <authorList>
            <person name="Adamczuk M."/>
            <person name="Zaleski P."/>
            <person name="Dziewit L."/>
            <person name="Wolinowska R."/>
            <person name="Nieckarz M."/>
            <person name="Wawrzyniak P."/>
            <person name="Kieryl P."/>
            <person name="Plucienniczak A."/>
            <person name="Bartosik D."/>
        </authorList>
    </citation>
    <scope>NUCLEOTIDE SEQUENCE</scope>
    <source>
        <strain evidence="2">CZD1527</strain>
        <plasmid evidence="2">pIGT15</plasmid>
    </source>
</reference>
<protein>
    <submittedName>
        <fullName evidence="2">Uncharacterized protein</fullName>
    </submittedName>
</protein>
<dbReference type="EMBL" id="KP294351">
    <property type="protein sequence ID" value="AKN19520.1"/>
    <property type="molecule type" value="Genomic_DNA"/>
</dbReference>
<keyword evidence="1" id="KW-1133">Transmembrane helix</keyword>
<name>A0A0H3YDD1_ECOLX</name>
<feature type="transmembrane region" description="Helical" evidence="1">
    <location>
        <begin position="78"/>
        <end position="98"/>
    </location>
</feature>
<dbReference type="AlphaFoldDB" id="A0A0H3YDD1"/>
<keyword evidence="1" id="KW-0812">Transmembrane</keyword>
<organism evidence="2">
    <name type="scientific">Escherichia coli</name>
    <dbReference type="NCBI Taxonomy" id="562"/>
    <lineage>
        <taxon>Bacteria</taxon>
        <taxon>Pseudomonadati</taxon>
        <taxon>Pseudomonadota</taxon>
        <taxon>Gammaproteobacteria</taxon>
        <taxon>Enterobacterales</taxon>
        <taxon>Enterobacteriaceae</taxon>
        <taxon>Escherichia</taxon>
    </lineage>
</organism>
<geneLocation type="plasmid" evidence="2">
    <name>pIGT15</name>
</geneLocation>
<dbReference type="RefSeq" id="WP_000995519.1">
    <property type="nucleotide sequence ID" value="NZ_KP294351.1"/>
</dbReference>
<gene>
    <name evidence="2" type="ORF">pIGT15_p24</name>
</gene>
<evidence type="ECO:0000256" key="1">
    <source>
        <dbReference type="SAM" id="Phobius"/>
    </source>
</evidence>
<evidence type="ECO:0000313" key="2">
    <source>
        <dbReference type="EMBL" id="AKN19520.1"/>
    </source>
</evidence>
<sequence length="101" mass="11177">MNCARCGRQNFVDAHRCAHCGHHFFDGSDVVNLLDKAQKRTWLRPRNIAIFLAAWALLVVEIVTYAGKAPSSPQGWAALILLGPIVYVVLATCADTIFRKP</sequence>
<proteinExistence type="predicted"/>
<feature type="transmembrane region" description="Helical" evidence="1">
    <location>
        <begin position="48"/>
        <end position="66"/>
    </location>
</feature>